<feature type="signal peptide" evidence="1">
    <location>
        <begin position="1"/>
        <end position="26"/>
    </location>
</feature>
<evidence type="ECO:0000313" key="2">
    <source>
        <dbReference type="EMBL" id="MDI1435759.1"/>
    </source>
</evidence>
<dbReference type="SUPFAM" id="SSF47240">
    <property type="entry name" value="Ferritin-like"/>
    <property type="match status" value="1"/>
</dbReference>
<dbReference type="RefSeq" id="WP_136970353.1">
    <property type="nucleotide sequence ID" value="NZ_JARZHI010000065.1"/>
</dbReference>
<dbReference type="EMBL" id="JARZHI010000065">
    <property type="protein sequence ID" value="MDI1435759.1"/>
    <property type="molecule type" value="Genomic_DNA"/>
</dbReference>
<sequence length="415" mass="43108">MRVYLHRLLIASQWGASLLLASGCGANVEGGPGAPDTENAPQTLEPAPAPACYGPVYDDGFGYHGQCCDITLCTTPVNGVCPDVDKVELAGRPPGSGECECQPLRGPYANEDAGSTESCCYLVGSISCDGRPLLVQGTPRLADVREGPSAWSSAPDAPADRAEGLRDFNAALRELDTAALPADVRARLAQRWAERGRYEHASVASFARFSMALMALGAPPALVEAAHQAALDEVRHARLAMALASAYGGASLGFGPLAVDGAFEDLGSLTAATLATVVEGCVGETLAAIEAAAAAQEAGPRAVRLALLEIAEDEMRHAELGWAFVRWAIGMGGASLAREVAATLEQALRVACKDTTVPGEALPREHGFLPTEEVTSLRRQAAAQVLRPAGDALVEHGRANGAARSPRLSTQPLLS</sequence>
<evidence type="ECO:0008006" key="4">
    <source>
        <dbReference type="Google" id="ProtNLM"/>
    </source>
</evidence>
<evidence type="ECO:0000313" key="3">
    <source>
        <dbReference type="Proteomes" id="UP001160301"/>
    </source>
</evidence>
<name>A0ABT6P5E9_9BACT</name>
<comment type="caution">
    <text evidence="2">The sequence shown here is derived from an EMBL/GenBank/DDBJ whole genome shotgun (WGS) entry which is preliminary data.</text>
</comment>
<feature type="chain" id="PRO_5045997831" description="Ferritin-like domain-containing protein" evidence="1">
    <location>
        <begin position="27"/>
        <end position="415"/>
    </location>
</feature>
<organism evidence="2 3">
    <name type="scientific">Polyangium sorediatum</name>
    <dbReference type="NCBI Taxonomy" id="889274"/>
    <lineage>
        <taxon>Bacteria</taxon>
        <taxon>Pseudomonadati</taxon>
        <taxon>Myxococcota</taxon>
        <taxon>Polyangia</taxon>
        <taxon>Polyangiales</taxon>
        <taxon>Polyangiaceae</taxon>
        <taxon>Polyangium</taxon>
    </lineage>
</organism>
<proteinExistence type="predicted"/>
<dbReference type="InterPro" id="IPR009078">
    <property type="entry name" value="Ferritin-like_SF"/>
</dbReference>
<gene>
    <name evidence="2" type="ORF">QHF89_40015</name>
</gene>
<accession>A0ABT6P5E9</accession>
<keyword evidence="3" id="KW-1185">Reference proteome</keyword>
<keyword evidence="1" id="KW-0732">Signal</keyword>
<evidence type="ECO:0000256" key="1">
    <source>
        <dbReference type="SAM" id="SignalP"/>
    </source>
</evidence>
<protein>
    <recommendedName>
        <fullName evidence="4">Ferritin-like domain-containing protein</fullName>
    </recommendedName>
</protein>
<dbReference type="Proteomes" id="UP001160301">
    <property type="component" value="Unassembled WGS sequence"/>
</dbReference>
<dbReference type="PROSITE" id="PS51257">
    <property type="entry name" value="PROKAR_LIPOPROTEIN"/>
    <property type="match status" value="1"/>
</dbReference>
<reference evidence="2 3" key="1">
    <citation type="submission" date="2023-04" db="EMBL/GenBank/DDBJ databases">
        <title>The genome sequence of Polyangium sorediatum DSM14670.</title>
        <authorList>
            <person name="Zhang X."/>
        </authorList>
    </citation>
    <scope>NUCLEOTIDE SEQUENCE [LARGE SCALE GENOMIC DNA]</scope>
    <source>
        <strain evidence="2 3">DSM 14670</strain>
    </source>
</reference>